<organism evidence="1 2">
    <name type="scientific">Limnobacter parvus</name>
    <dbReference type="NCBI Taxonomy" id="2939690"/>
    <lineage>
        <taxon>Bacteria</taxon>
        <taxon>Pseudomonadati</taxon>
        <taxon>Pseudomonadota</taxon>
        <taxon>Betaproteobacteria</taxon>
        <taxon>Burkholderiales</taxon>
        <taxon>Burkholderiaceae</taxon>
        <taxon>Limnobacter</taxon>
    </lineage>
</organism>
<sequence>MNIINSKRTISWFGKLPCVGDFCSHNMPAKVCEALDNWLSEAMQVGQETHGDAWTRAYFQTPMHGFVLGKKALPALEDNLAVGVIMPSVDKAGRAFPFVLMEQLPAQNEAGEPSTVLNQHIEPQTLTDWFSHAYGMCAAAMNDEWTLDKLANELQHLPKVAMTVPTGQNAVSNDCHSTWFRIEFDGQVNWVMQCRGLPKADAFETLIGMGIAL</sequence>
<dbReference type="RefSeq" id="WP_257512395.1">
    <property type="nucleotide sequence ID" value="NZ_JANKHG010000018.1"/>
</dbReference>
<gene>
    <name evidence="1" type="primary">tagF</name>
    <name evidence="1" type="ORF">NSP04_10960</name>
</gene>
<evidence type="ECO:0000313" key="1">
    <source>
        <dbReference type="EMBL" id="MCR2747167.1"/>
    </source>
</evidence>
<comment type="caution">
    <text evidence="1">The sequence shown here is derived from an EMBL/GenBank/DDBJ whole genome shotgun (WGS) entry which is preliminary data.</text>
</comment>
<keyword evidence="2" id="KW-1185">Reference proteome</keyword>
<dbReference type="InterPro" id="IPR017748">
    <property type="entry name" value="TagF"/>
</dbReference>
<evidence type="ECO:0000313" key="2">
    <source>
        <dbReference type="Proteomes" id="UP001165267"/>
    </source>
</evidence>
<accession>A0ABT1XLN1</accession>
<proteinExistence type="predicted"/>
<reference evidence="1" key="1">
    <citation type="submission" date="2022-07" db="EMBL/GenBank/DDBJ databases">
        <authorList>
            <person name="Xamxidin M."/>
        </authorList>
    </citation>
    <scope>NUCLEOTIDE SEQUENCE</scope>
    <source>
        <strain evidence="1">YS8-69</strain>
    </source>
</reference>
<dbReference type="Gene3D" id="3.40.1730.10">
    <property type="entry name" value="pa0076 domain"/>
    <property type="match status" value="1"/>
</dbReference>
<dbReference type="Pfam" id="PF09867">
    <property type="entry name" value="TagF_N"/>
    <property type="match status" value="1"/>
</dbReference>
<dbReference type="InterPro" id="IPR038225">
    <property type="entry name" value="TagF_sf"/>
</dbReference>
<dbReference type="EMBL" id="JANKHG010000018">
    <property type="protein sequence ID" value="MCR2747167.1"/>
    <property type="molecule type" value="Genomic_DNA"/>
</dbReference>
<name>A0ABT1XLN1_9BURK</name>
<dbReference type="Proteomes" id="UP001165267">
    <property type="component" value="Unassembled WGS sequence"/>
</dbReference>
<dbReference type="NCBIfam" id="TIGR03373">
    <property type="entry name" value="VI_minor_4"/>
    <property type="match status" value="1"/>
</dbReference>
<protein>
    <submittedName>
        <fullName evidence="1">Type VI secretion system-associated protein TagF</fullName>
    </submittedName>
</protein>